<keyword evidence="3" id="KW-0813">Transport</keyword>
<proteinExistence type="inferred from homology"/>
<dbReference type="GO" id="GO:0016020">
    <property type="term" value="C:membrane"/>
    <property type="evidence" value="ECO:0007669"/>
    <property type="project" value="UniProtKB-SubCell"/>
</dbReference>
<dbReference type="RefSeq" id="XP_024666990.1">
    <property type="nucleotide sequence ID" value="XM_024811222.1"/>
</dbReference>
<feature type="transmembrane region" description="Helical" evidence="7">
    <location>
        <begin position="429"/>
        <end position="451"/>
    </location>
</feature>
<evidence type="ECO:0000256" key="7">
    <source>
        <dbReference type="SAM" id="Phobius"/>
    </source>
</evidence>
<dbReference type="EMBL" id="NDIQ01000022">
    <property type="protein sequence ID" value="PRT57045.1"/>
    <property type="molecule type" value="Genomic_DNA"/>
</dbReference>
<feature type="transmembrane region" description="Helical" evidence="7">
    <location>
        <begin position="402"/>
        <end position="423"/>
    </location>
</feature>
<evidence type="ECO:0000256" key="3">
    <source>
        <dbReference type="ARBA" id="ARBA00022448"/>
    </source>
</evidence>
<evidence type="ECO:0000313" key="9">
    <source>
        <dbReference type="EMBL" id="PRT57045.1"/>
    </source>
</evidence>
<evidence type="ECO:0000256" key="5">
    <source>
        <dbReference type="ARBA" id="ARBA00022989"/>
    </source>
</evidence>
<protein>
    <recommendedName>
        <fullName evidence="8">Major facilitator superfamily (MFS) profile domain-containing protein</fullName>
    </recommendedName>
</protein>
<evidence type="ECO:0000259" key="8">
    <source>
        <dbReference type="PROSITE" id="PS50850"/>
    </source>
</evidence>
<feature type="transmembrane region" description="Helical" evidence="7">
    <location>
        <begin position="299"/>
        <end position="322"/>
    </location>
</feature>
<keyword evidence="5 7" id="KW-1133">Transmembrane helix</keyword>
<keyword evidence="6 7" id="KW-0472">Membrane</keyword>
<dbReference type="PANTHER" id="PTHR48022">
    <property type="entry name" value="PLASTIDIC GLUCOSE TRANSPORTER 4"/>
    <property type="match status" value="1"/>
</dbReference>
<feature type="transmembrane region" description="Helical" evidence="7">
    <location>
        <begin position="20"/>
        <end position="42"/>
    </location>
</feature>
<dbReference type="Proteomes" id="UP000238350">
    <property type="component" value="Unassembled WGS sequence"/>
</dbReference>
<keyword evidence="4 7" id="KW-0812">Transmembrane</keyword>
<evidence type="ECO:0000256" key="6">
    <source>
        <dbReference type="ARBA" id="ARBA00023136"/>
    </source>
</evidence>
<accession>A0A2T0FPY9</accession>
<feature type="transmembrane region" description="Helical" evidence="7">
    <location>
        <begin position="183"/>
        <end position="203"/>
    </location>
</feature>
<feature type="transmembrane region" description="Helical" evidence="7">
    <location>
        <begin position="115"/>
        <end position="136"/>
    </location>
</feature>
<organism evidence="9 10">
    <name type="scientific">Wickerhamiella sorbophila</name>
    <dbReference type="NCBI Taxonomy" id="45607"/>
    <lineage>
        <taxon>Eukaryota</taxon>
        <taxon>Fungi</taxon>
        <taxon>Dikarya</taxon>
        <taxon>Ascomycota</taxon>
        <taxon>Saccharomycotina</taxon>
        <taxon>Dipodascomycetes</taxon>
        <taxon>Dipodascales</taxon>
        <taxon>Trichomonascaceae</taxon>
        <taxon>Wickerhamiella</taxon>
    </lineage>
</organism>
<name>A0A2T0FPY9_9ASCO</name>
<evidence type="ECO:0000256" key="2">
    <source>
        <dbReference type="ARBA" id="ARBA00010992"/>
    </source>
</evidence>
<dbReference type="PRINTS" id="PR00171">
    <property type="entry name" value="SUGRTRNSPORT"/>
</dbReference>
<dbReference type="Gene3D" id="1.20.1250.20">
    <property type="entry name" value="MFS general substrate transporter like domains"/>
    <property type="match status" value="1"/>
</dbReference>
<dbReference type="GO" id="GO:0005351">
    <property type="term" value="F:carbohydrate:proton symporter activity"/>
    <property type="evidence" value="ECO:0007669"/>
    <property type="project" value="TreeGrafter"/>
</dbReference>
<dbReference type="OrthoDB" id="4142200at2759"/>
<evidence type="ECO:0000256" key="4">
    <source>
        <dbReference type="ARBA" id="ARBA00022692"/>
    </source>
</evidence>
<feature type="domain" description="Major facilitator superfamily (MFS) profile" evidence="8">
    <location>
        <begin position="21"/>
        <end position="456"/>
    </location>
</feature>
<comment type="subcellular location">
    <subcellularLocation>
        <location evidence="1">Membrane</location>
        <topology evidence="1">Multi-pass membrane protein</topology>
    </subcellularLocation>
</comment>
<dbReference type="GeneID" id="36518413"/>
<evidence type="ECO:0000256" key="1">
    <source>
        <dbReference type="ARBA" id="ARBA00004141"/>
    </source>
</evidence>
<dbReference type="Pfam" id="PF00083">
    <property type="entry name" value="Sugar_tr"/>
    <property type="match status" value="1"/>
</dbReference>
<dbReference type="InterPro" id="IPR020846">
    <property type="entry name" value="MFS_dom"/>
</dbReference>
<sequence length="458" mass="50299">MTLARRYDSEQKISWVQKVITWIAVFELGLLCGIEAVFFAVVSNTAPFDFAYANPSSIFQGLTTALYPIFAAIGSVSVLFLVQFSSARKLLVASVWIWLAGYLMVVLVINRGGLIVGRMFKGYAIGVILSVIPSYAQTVFAYPTSARLLIAVQASIPLGILIISLLSTQIYHKSMSEIPFHRIWVLAGIPAFPAVLLTVFIVSDTKKDRRTTMNELLNQSQKRVSTVVPRSHRIRSWLRRVKTNMKNPVEEVKAMLASSKDSKGFLFACMTQVSVPLTGINVVLYFVGSVCKLVGVENADIASFSLGIYACNFAATILSIFLVDKMPPIATLRWTLIALSFIQGFTGVLLSMAQHQDSSVSKHLGITALVLLFVFVFVFSAFYAGVSYVVTTDACPKRYRNTALGLAIAAGWLVNAAYTVVATKIMEKMGPFTFCVFGFTCALFGFFFVFVEPDKAPS</sequence>
<feature type="transmembrane region" description="Helical" evidence="7">
    <location>
        <begin position="62"/>
        <end position="83"/>
    </location>
</feature>
<feature type="transmembrane region" description="Helical" evidence="7">
    <location>
        <begin position="90"/>
        <end position="109"/>
    </location>
</feature>
<dbReference type="AlphaFoldDB" id="A0A2T0FPY9"/>
<feature type="transmembrane region" description="Helical" evidence="7">
    <location>
        <begin position="365"/>
        <end position="390"/>
    </location>
</feature>
<dbReference type="InterPro" id="IPR050360">
    <property type="entry name" value="MFS_Sugar_Transporters"/>
</dbReference>
<feature type="transmembrane region" description="Helical" evidence="7">
    <location>
        <begin position="148"/>
        <end position="171"/>
    </location>
</feature>
<dbReference type="InterPro" id="IPR005828">
    <property type="entry name" value="MFS_sugar_transport-like"/>
</dbReference>
<keyword evidence="10" id="KW-1185">Reference proteome</keyword>
<dbReference type="SUPFAM" id="SSF103473">
    <property type="entry name" value="MFS general substrate transporter"/>
    <property type="match status" value="1"/>
</dbReference>
<comment type="similarity">
    <text evidence="2">Belongs to the major facilitator superfamily. Sugar transporter (TC 2.A.1.1) family.</text>
</comment>
<dbReference type="PANTHER" id="PTHR48022:SF2">
    <property type="entry name" value="PLASTIDIC GLUCOSE TRANSPORTER 4"/>
    <property type="match status" value="1"/>
</dbReference>
<dbReference type="InterPro" id="IPR003663">
    <property type="entry name" value="Sugar/inositol_transpt"/>
</dbReference>
<dbReference type="InterPro" id="IPR036259">
    <property type="entry name" value="MFS_trans_sf"/>
</dbReference>
<feature type="transmembrane region" description="Helical" evidence="7">
    <location>
        <begin position="334"/>
        <end position="353"/>
    </location>
</feature>
<dbReference type="STRING" id="45607.A0A2T0FPY9"/>
<dbReference type="PROSITE" id="PS50850">
    <property type="entry name" value="MFS"/>
    <property type="match status" value="1"/>
</dbReference>
<feature type="transmembrane region" description="Helical" evidence="7">
    <location>
        <begin position="265"/>
        <end position="287"/>
    </location>
</feature>
<evidence type="ECO:0000313" key="10">
    <source>
        <dbReference type="Proteomes" id="UP000238350"/>
    </source>
</evidence>
<comment type="caution">
    <text evidence="9">The sequence shown here is derived from an EMBL/GenBank/DDBJ whole genome shotgun (WGS) entry which is preliminary data.</text>
</comment>
<reference evidence="9 10" key="1">
    <citation type="submission" date="2017-04" db="EMBL/GenBank/DDBJ databases">
        <title>Genome sequencing of [Candida] sorbophila.</title>
        <authorList>
            <person name="Ahn J.O."/>
        </authorList>
    </citation>
    <scope>NUCLEOTIDE SEQUENCE [LARGE SCALE GENOMIC DNA]</scope>
    <source>
        <strain evidence="9 10">DS02</strain>
    </source>
</reference>
<gene>
    <name evidence="9" type="ORF">B9G98_04665</name>
</gene>